<evidence type="ECO:0000313" key="3">
    <source>
        <dbReference type="Proteomes" id="UP000198558"/>
    </source>
</evidence>
<feature type="transmembrane region" description="Helical" evidence="1">
    <location>
        <begin position="65"/>
        <end position="85"/>
    </location>
</feature>
<dbReference type="AlphaFoldDB" id="A0A1I0DPZ6"/>
<evidence type="ECO:0000256" key="1">
    <source>
        <dbReference type="SAM" id="Phobius"/>
    </source>
</evidence>
<proteinExistence type="predicted"/>
<dbReference type="OrthoDB" id="10010007at2"/>
<gene>
    <name evidence="2" type="ORF">SAMN04489758_10711</name>
</gene>
<keyword evidence="3" id="KW-1185">Reference proteome</keyword>
<organism evidence="2 3">
    <name type="scientific">Thomasclavelia cocleata</name>
    <dbReference type="NCBI Taxonomy" id="69824"/>
    <lineage>
        <taxon>Bacteria</taxon>
        <taxon>Bacillati</taxon>
        <taxon>Bacillota</taxon>
        <taxon>Erysipelotrichia</taxon>
        <taxon>Erysipelotrichales</taxon>
        <taxon>Coprobacillaceae</taxon>
        <taxon>Thomasclavelia</taxon>
    </lineage>
</organism>
<name>A0A1I0DPZ6_9FIRM</name>
<dbReference type="RefSeq" id="WP_092352975.1">
    <property type="nucleotide sequence ID" value="NZ_FOIN01000007.1"/>
</dbReference>
<keyword evidence="1" id="KW-0472">Membrane</keyword>
<feature type="transmembrane region" description="Helical" evidence="1">
    <location>
        <begin position="97"/>
        <end position="118"/>
    </location>
</feature>
<keyword evidence="1" id="KW-0812">Transmembrane</keyword>
<keyword evidence="1" id="KW-1133">Transmembrane helix</keyword>
<feature type="transmembrane region" description="Helical" evidence="1">
    <location>
        <begin position="32"/>
        <end position="53"/>
    </location>
</feature>
<dbReference type="GeneID" id="78287947"/>
<sequence length="224" mass="25249">MLKRSKHIILICGIAALVITVIFYQLTFDSIFSVPMVWISLMFLILTEIIGIIKALIIKETIFGISNILTSFGHLIIVLIVSIFFVNTSPLLIKTYILLNILFVCILLVTDAIIIFFAKRIAMQNDKLRKSQVIVGGCLKKATSLCIEFNNTVYKKDLDEIVELLKYSDNSCLSDDELTIMNKLDEVKILLKNNEDGVGNKINEVKNVIKLRSVKVASMKLGDY</sequence>
<accession>A0A1I0DPZ6</accession>
<reference evidence="3" key="1">
    <citation type="submission" date="2016-10" db="EMBL/GenBank/DDBJ databases">
        <authorList>
            <person name="Varghese N."/>
            <person name="Submissions S."/>
        </authorList>
    </citation>
    <scope>NUCLEOTIDE SEQUENCE [LARGE SCALE GENOMIC DNA]</scope>
    <source>
        <strain evidence="3">DSM 1551</strain>
    </source>
</reference>
<dbReference type="Proteomes" id="UP000198558">
    <property type="component" value="Unassembled WGS sequence"/>
</dbReference>
<protein>
    <submittedName>
        <fullName evidence="2">Uncharacterized protein</fullName>
    </submittedName>
</protein>
<evidence type="ECO:0000313" key="2">
    <source>
        <dbReference type="EMBL" id="SET34243.1"/>
    </source>
</evidence>
<feature type="transmembrane region" description="Helical" evidence="1">
    <location>
        <begin position="7"/>
        <end position="26"/>
    </location>
</feature>
<dbReference type="EMBL" id="FOIN01000007">
    <property type="protein sequence ID" value="SET34243.1"/>
    <property type="molecule type" value="Genomic_DNA"/>
</dbReference>